<comment type="caution">
    <text evidence="6">The sequence shown here is derived from an EMBL/GenBank/DDBJ whole genome shotgun (WGS) entry which is preliminary data.</text>
</comment>
<dbReference type="Pfam" id="PF02311">
    <property type="entry name" value="AraC_binding"/>
    <property type="match status" value="1"/>
</dbReference>
<evidence type="ECO:0000313" key="7">
    <source>
        <dbReference type="Proteomes" id="UP000230282"/>
    </source>
</evidence>
<name>A0A2M8RUC3_9PAST</name>
<dbReference type="OrthoDB" id="9778008at2"/>
<proteinExistence type="predicted"/>
<dbReference type="PRINTS" id="PR00032">
    <property type="entry name" value="HTHARAC"/>
</dbReference>
<dbReference type="SUPFAM" id="SSF51215">
    <property type="entry name" value="Regulatory protein AraC"/>
    <property type="match status" value="1"/>
</dbReference>
<dbReference type="Pfam" id="PF12833">
    <property type="entry name" value="HTH_18"/>
    <property type="match status" value="1"/>
</dbReference>
<dbReference type="InterPro" id="IPR037923">
    <property type="entry name" value="HTH-like"/>
</dbReference>
<evidence type="ECO:0000256" key="2">
    <source>
        <dbReference type="ARBA" id="ARBA00023125"/>
    </source>
</evidence>
<evidence type="ECO:0000256" key="4">
    <source>
        <dbReference type="ARBA" id="ARBA00023163"/>
    </source>
</evidence>
<dbReference type="InterPro" id="IPR018062">
    <property type="entry name" value="HTH_AraC-typ_CS"/>
</dbReference>
<dbReference type="PANTHER" id="PTHR43280:SF2">
    <property type="entry name" value="HTH-TYPE TRANSCRIPTIONAL REGULATOR EXSA"/>
    <property type="match status" value="1"/>
</dbReference>
<dbReference type="AlphaFoldDB" id="A0A2M8RUC3"/>
<dbReference type="EMBL" id="PHGZ01000020">
    <property type="protein sequence ID" value="PJG82493.1"/>
    <property type="molecule type" value="Genomic_DNA"/>
</dbReference>
<dbReference type="SMART" id="SM00342">
    <property type="entry name" value="HTH_ARAC"/>
    <property type="match status" value="1"/>
</dbReference>
<dbReference type="InterPro" id="IPR003313">
    <property type="entry name" value="AraC-bd"/>
</dbReference>
<keyword evidence="3" id="KW-0010">Activator</keyword>
<feature type="domain" description="HTH araC/xylS-type" evidence="5">
    <location>
        <begin position="193"/>
        <end position="291"/>
    </location>
</feature>
<sequence length="303" mass="35197">MQNNDYLNFTNLNAHTDFPYLVLDEKMTVAVPEQICFHIMHWHDDFQFTYIEKGEIECVTLEQRYHLKAGDTVFINENILHQIVPTENACYKTFRFPRQLVSFYLGSPASREVNRIAGNEHLPLYAFTAQTAGHQAITALLQELIALENQPIPFYEYAVLSTLSRLWLALLQHTQSVQPTAEIPKNKPAQRMRQFLHYIERHYAEEISLDSLAQSAHVSKSECLRCFQNTMNTTPYQYLMEFRLAKAQQLLLESSLSVGDIAEQTGFNQQSYFGKCFRQKTGLSPSEYRQKYRKYCLPAMTLV</sequence>
<dbReference type="GO" id="GO:0043565">
    <property type="term" value="F:sequence-specific DNA binding"/>
    <property type="evidence" value="ECO:0007669"/>
    <property type="project" value="InterPro"/>
</dbReference>
<evidence type="ECO:0000256" key="1">
    <source>
        <dbReference type="ARBA" id="ARBA00023015"/>
    </source>
</evidence>
<dbReference type="InterPro" id="IPR014710">
    <property type="entry name" value="RmlC-like_jellyroll"/>
</dbReference>
<evidence type="ECO:0000256" key="3">
    <source>
        <dbReference type="ARBA" id="ARBA00023159"/>
    </source>
</evidence>
<organism evidence="6 7">
    <name type="scientific">Caviibacterium pharyngocola</name>
    <dbReference type="NCBI Taxonomy" id="28159"/>
    <lineage>
        <taxon>Bacteria</taxon>
        <taxon>Pseudomonadati</taxon>
        <taxon>Pseudomonadota</taxon>
        <taxon>Gammaproteobacteria</taxon>
        <taxon>Pasteurellales</taxon>
        <taxon>Pasteurellaceae</taxon>
        <taxon>Caviibacterium</taxon>
    </lineage>
</organism>
<keyword evidence="2" id="KW-0238">DNA-binding</keyword>
<keyword evidence="1" id="KW-0805">Transcription regulation</keyword>
<keyword evidence="7" id="KW-1185">Reference proteome</keyword>
<dbReference type="InterPro" id="IPR018060">
    <property type="entry name" value="HTH_AraC"/>
</dbReference>
<evidence type="ECO:0000259" key="5">
    <source>
        <dbReference type="PROSITE" id="PS01124"/>
    </source>
</evidence>
<dbReference type="PANTHER" id="PTHR43280">
    <property type="entry name" value="ARAC-FAMILY TRANSCRIPTIONAL REGULATOR"/>
    <property type="match status" value="1"/>
</dbReference>
<dbReference type="InterPro" id="IPR020449">
    <property type="entry name" value="Tscrpt_reg_AraC-type_HTH"/>
</dbReference>
<keyword evidence="4" id="KW-0804">Transcription</keyword>
<dbReference type="GO" id="GO:0003700">
    <property type="term" value="F:DNA-binding transcription factor activity"/>
    <property type="evidence" value="ECO:0007669"/>
    <property type="project" value="InterPro"/>
</dbReference>
<reference evidence="6 7" key="1">
    <citation type="submission" date="2017-11" db="EMBL/GenBank/DDBJ databases">
        <title>Reclassification of Bisgaard taxon 5 as Caviibacterium pharyngocola gen. nov., sp. nov.</title>
        <authorList>
            <person name="Christensen H."/>
        </authorList>
    </citation>
    <scope>NUCLEOTIDE SEQUENCE [LARGE SCALE GENOMIC DNA]</scope>
    <source>
        <strain evidence="6 7">7_3</strain>
    </source>
</reference>
<evidence type="ECO:0000313" key="6">
    <source>
        <dbReference type="EMBL" id="PJG82493.1"/>
    </source>
</evidence>
<dbReference type="Gene3D" id="1.10.10.60">
    <property type="entry name" value="Homeodomain-like"/>
    <property type="match status" value="2"/>
</dbReference>
<dbReference type="RefSeq" id="WP_100297205.1">
    <property type="nucleotide sequence ID" value="NZ_PHGZ01000020.1"/>
</dbReference>
<dbReference type="PROSITE" id="PS01124">
    <property type="entry name" value="HTH_ARAC_FAMILY_2"/>
    <property type="match status" value="1"/>
</dbReference>
<protein>
    <submittedName>
        <fullName evidence="6">AraC family transcriptional regulator</fullName>
    </submittedName>
</protein>
<dbReference type="Proteomes" id="UP000230282">
    <property type="component" value="Unassembled WGS sequence"/>
</dbReference>
<dbReference type="SUPFAM" id="SSF46689">
    <property type="entry name" value="Homeodomain-like"/>
    <property type="match status" value="2"/>
</dbReference>
<dbReference type="PROSITE" id="PS00041">
    <property type="entry name" value="HTH_ARAC_FAMILY_1"/>
    <property type="match status" value="1"/>
</dbReference>
<dbReference type="InterPro" id="IPR009057">
    <property type="entry name" value="Homeodomain-like_sf"/>
</dbReference>
<dbReference type="Gene3D" id="2.60.120.10">
    <property type="entry name" value="Jelly Rolls"/>
    <property type="match status" value="1"/>
</dbReference>
<accession>A0A2M8RUC3</accession>
<gene>
    <name evidence="6" type="ORF">CVP04_09170</name>
</gene>